<evidence type="ECO:0000313" key="1">
    <source>
        <dbReference type="EMBL" id="GFT27324.1"/>
    </source>
</evidence>
<dbReference type="Proteomes" id="UP000887013">
    <property type="component" value="Unassembled WGS sequence"/>
</dbReference>
<evidence type="ECO:0000313" key="2">
    <source>
        <dbReference type="Proteomes" id="UP000887013"/>
    </source>
</evidence>
<dbReference type="AlphaFoldDB" id="A0A8X6NRD5"/>
<keyword evidence="2" id="KW-1185">Reference proteome</keyword>
<accession>A0A8X6NRD5</accession>
<proteinExistence type="predicted"/>
<name>A0A8X6NRD5_NEPPI</name>
<organism evidence="1 2">
    <name type="scientific">Nephila pilipes</name>
    <name type="common">Giant wood spider</name>
    <name type="synonym">Nephila maculata</name>
    <dbReference type="NCBI Taxonomy" id="299642"/>
    <lineage>
        <taxon>Eukaryota</taxon>
        <taxon>Metazoa</taxon>
        <taxon>Ecdysozoa</taxon>
        <taxon>Arthropoda</taxon>
        <taxon>Chelicerata</taxon>
        <taxon>Arachnida</taxon>
        <taxon>Araneae</taxon>
        <taxon>Araneomorphae</taxon>
        <taxon>Entelegynae</taxon>
        <taxon>Araneoidea</taxon>
        <taxon>Nephilidae</taxon>
        <taxon>Nephila</taxon>
    </lineage>
</organism>
<gene>
    <name evidence="1" type="ORF">NPIL_312061</name>
</gene>
<reference evidence="1" key="1">
    <citation type="submission" date="2020-08" db="EMBL/GenBank/DDBJ databases">
        <title>Multicomponent nature underlies the extraordinary mechanical properties of spider dragline silk.</title>
        <authorList>
            <person name="Kono N."/>
            <person name="Nakamura H."/>
            <person name="Mori M."/>
            <person name="Yoshida Y."/>
            <person name="Ohtoshi R."/>
            <person name="Malay A.D."/>
            <person name="Moran D.A.P."/>
            <person name="Tomita M."/>
            <person name="Numata K."/>
            <person name="Arakawa K."/>
        </authorList>
    </citation>
    <scope>NUCLEOTIDE SEQUENCE</scope>
</reference>
<dbReference type="EMBL" id="BMAW01060662">
    <property type="protein sequence ID" value="GFT27324.1"/>
    <property type="molecule type" value="Genomic_DNA"/>
</dbReference>
<protein>
    <submittedName>
        <fullName evidence="1">Uncharacterized protein</fullName>
    </submittedName>
</protein>
<sequence length="120" mass="13093">MNSSGVDTAEFFYGLLSRPSSRLPLLGADGSEKISRYWHHLATCISSPNSCNPQSQLPSKQEKGSLLQSVPSEFQSRCASLLLGFFFTAFSVSHRFILKLALPSGSQPKVRNSSQKSAIL</sequence>
<comment type="caution">
    <text evidence="1">The sequence shown here is derived from an EMBL/GenBank/DDBJ whole genome shotgun (WGS) entry which is preliminary data.</text>
</comment>